<accession>K3X2C8</accession>
<name>K3X2C8_GLOUD</name>
<evidence type="ECO:0000256" key="1">
    <source>
        <dbReference type="SAM" id="MobiDB-lite"/>
    </source>
</evidence>
<reference evidence="3" key="1">
    <citation type="journal article" date="2010" name="Genome Biol.">
        <title>Genome sequence of the necrotrophic plant pathogen Pythium ultimum reveals original pathogenicity mechanisms and effector repertoire.</title>
        <authorList>
            <person name="Levesque C.A."/>
            <person name="Brouwer H."/>
            <person name="Cano L."/>
            <person name="Hamilton J.P."/>
            <person name="Holt C."/>
            <person name="Huitema E."/>
            <person name="Raffaele S."/>
            <person name="Robideau G.P."/>
            <person name="Thines M."/>
            <person name="Win J."/>
            <person name="Zerillo M.M."/>
            <person name="Beakes G.W."/>
            <person name="Boore J.L."/>
            <person name="Busam D."/>
            <person name="Dumas B."/>
            <person name="Ferriera S."/>
            <person name="Fuerstenberg S.I."/>
            <person name="Gachon C.M."/>
            <person name="Gaulin E."/>
            <person name="Govers F."/>
            <person name="Grenville-Briggs L."/>
            <person name="Horner N."/>
            <person name="Hostetler J."/>
            <person name="Jiang R.H."/>
            <person name="Johnson J."/>
            <person name="Krajaejun T."/>
            <person name="Lin H."/>
            <person name="Meijer H.J."/>
            <person name="Moore B."/>
            <person name="Morris P."/>
            <person name="Phuntmart V."/>
            <person name="Puiu D."/>
            <person name="Shetty J."/>
            <person name="Stajich J.E."/>
            <person name="Tripathy S."/>
            <person name="Wawra S."/>
            <person name="van West P."/>
            <person name="Whitty B.R."/>
            <person name="Coutinho P.M."/>
            <person name="Henrissat B."/>
            <person name="Martin F."/>
            <person name="Thomas P.D."/>
            <person name="Tyler B.M."/>
            <person name="De Vries R.P."/>
            <person name="Kamoun S."/>
            <person name="Yandell M."/>
            <person name="Tisserat N."/>
            <person name="Buell C.R."/>
        </authorList>
    </citation>
    <scope>NUCLEOTIDE SEQUENCE</scope>
    <source>
        <strain evidence="3">DAOM:BR144</strain>
    </source>
</reference>
<dbReference type="Proteomes" id="UP000019132">
    <property type="component" value="Unassembled WGS sequence"/>
</dbReference>
<dbReference type="EMBL" id="GL376562">
    <property type="status" value="NOT_ANNOTATED_CDS"/>
    <property type="molecule type" value="Genomic_DNA"/>
</dbReference>
<protein>
    <submittedName>
        <fullName evidence="2">Uncharacterized protein</fullName>
    </submittedName>
</protein>
<dbReference type="HOGENOM" id="CLU_1036167_0_0_1"/>
<organism evidence="2 3">
    <name type="scientific">Globisporangium ultimum (strain ATCC 200006 / CBS 805.95 / DAOM BR144)</name>
    <name type="common">Pythium ultimum</name>
    <dbReference type="NCBI Taxonomy" id="431595"/>
    <lineage>
        <taxon>Eukaryota</taxon>
        <taxon>Sar</taxon>
        <taxon>Stramenopiles</taxon>
        <taxon>Oomycota</taxon>
        <taxon>Peronosporomycetes</taxon>
        <taxon>Pythiales</taxon>
        <taxon>Pythiaceae</taxon>
        <taxon>Globisporangium</taxon>
    </lineage>
</organism>
<keyword evidence="3" id="KW-1185">Reference proteome</keyword>
<sequence length="269" mass="29973">MRLSTKNDQPPPQDSNLLSSGPMSKVFFVTQNLESESYSHGSDIQYMRLSTPVQFADPETVMGIQHVNFSHSEVQDYVVKWISAIACFQSTVSNGSSAMETLCANLGLLTGRYVRFCATAIHALSQVYFSRVKSGSVLPSADEWIRKLHDGSLNEVKDESLAGIDSSCKVLKTINIEQFDRLKRIFVGTRHDDDDVIKLCVQSGILVLNGSQFEFASPVMSFVKMRVGHIVRTCYYLRNLPEMMARVMRAIITAVSVGRLEEVCSAMLL</sequence>
<proteinExistence type="predicted"/>
<evidence type="ECO:0000313" key="3">
    <source>
        <dbReference type="Proteomes" id="UP000019132"/>
    </source>
</evidence>
<dbReference type="EnsemblProtists" id="PYU1_T011377">
    <property type="protein sequence ID" value="PYU1_T011377"/>
    <property type="gene ID" value="PYU1_G011352"/>
</dbReference>
<dbReference type="InParanoid" id="K3X2C8"/>
<reference evidence="2" key="3">
    <citation type="submission" date="2015-02" db="UniProtKB">
        <authorList>
            <consortium name="EnsemblProtists"/>
        </authorList>
    </citation>
    <scope>IDENTIFICATION</scope>
    <source>
        <strain evidence="2">DAOM BR144</strain>
    </source>
</reference>
<dbReference type="AlphaFoldDB" id="K3X2C8"/>
<dbReference type="OMA" id="KWISAIA"/>
<dbReference type="eggNOG" id="ENOG502RZX1">
    <property type="taxonomic scope" value="Eukaryota"/>
</dbReference>
<feature type="region of interest" description="Disordered" evidence="1">
    <location>
        <begin position="1"/>
        <end position="21"/>
    </location>
</feature>
<evidence type="ECO:0000313" key="2">
    <source>
        <dbReference type="EnsemblProtists" id="PYU1_T011377"/>
    </source>
</evidence>
<reference evidence="3" key="2">
    <citation type="submission" date="2010-04" db="EMBL/GenBank/DDBJ databases">
        <authorList>
            <person name="Buell R."/>
            <person name="Hamilton J."/>
            <person name="Hostetler J."/>
        </authorList>
    </citation>
    <scope>NUCLEOTIDE SEQUENCE [LARGE SCALE GENOMIC DNA]</scope>
    <source>
        <strain evidence="3">DAOM:BR144</strain>
    </source>
</reference>
<dbReference type="VEuPathDB" id="FungiDB:PYU1_G011352"/>